<dbReference type="Proteomes" id="UP001431572">
    <property type="component" value="Chromosome 1"/>
</dbReference>
<gene>
    <name evidence="12" type="primary">prs</name>
    <name evidence="14" type="ORF">HXX08_01585</name>
    <name evidence="15" type="ORF">OZ401_002237</name>
</gene>
<comment type="subcellular location">
    <subcellularLocation>
        <location evidence="12">Cytoplasm</location>
    </subcellularLocation>
</comment>
<evidence type="ECO:0000256" key="2">
    <source>
        <dbReference type="ARBA" id="ARBA00022679"/>
    </source>
</evidence>
<feature type="binding site" evidence="12">
    <location>
        <begin position="41"/>
        <end position="43"/>
    </location>
    <ligand>
        <name>ATP</name>
        <dbReference type="ChEBI" id="CHEBI:30616"/>
    </ligand>
</feature>
<dbReference type="RefSeq" id="WP_341468325.1">
    <property type="nucleotide sequence ID" value="NZ_CP128399.1"/>
</dbReference>
<comment type="similarity">
    <text evidence="11 12">Belongs to the ribose-phosphate pyrophosphokinase family. Class I subfamily.</text>
</comment>
<dbReference type="GO" id="GO:0006164">
    <property type="term" value="P:purine nucleotide biosynthetic process"/>
    <property type="evidence" value="ECO:0007669"/>
    <property type="project" value="TreeGrafter"/>
</dbReference>
<dbReference type="EC" id="2.7.6.1" evidence="12"/>
<comment type="cofactor">
    <cofactor evidence="12">
        <name>Mg(2+)</name>
        <dbReference type="ChEBI" id="CHEBI:18420"/>
    </cofactor>
    <text evidence="12">Binds 2 Mg(2+) ions per subunit.</text>
</comment>
<evidence type="ECO:0000256" key="1">
    <source>
        <dbReference type="ARBA" id="ARBA00004996"/>
    </source>
</evidence>
<feature type="domain" description="Ribose-phosphate pyrophosphokinase N-terminal" evidence="13">
    <location>
        <begin position="10"/>
        <end position="124"/>
    </location>
</feature>
<organism evidence="14 16">
    <name type="scientific">Candidatus Chlorohelix allophototropha</name>
    <dbReference type="NCBI Taxonomy" id="3003348"/>
    <lineage>
        <taxon>Bacteria</taxon>
        <taxon>Bacillati</taxon>
        <taxon>Chloroflexota</taxon>
        <taxon>Chloroflexia</taxon>
        <taxon>Candidatus Chloroheliales</taxon>
        <taxon>Candidatus Chloroheliaceae</taxon>
        <taxon>Candidatus Chlorohelix</taxon>
    </lineage>
</organism>
<keyword evidence="3 12" id="KW-0479">Metal-binding</keyword>
<dbReference type="Proteomes" id="UP000521676">
    <property type="component" value="Unassembled WGS sequence"/>
</dbReference>
<accession>A0A8T7LRD0</accession>
<comment type="subunit">
    <text evidence="12">Homohexamer.</text>
</comment>
<sequence>MGSLYNEVGVFSGNANPALALAVCEYINIPQGRAQVFEFSNENIFCKIEESVRGNDIYVIQPLSTPVNRSIMELLIMIDAFKRASAGRITAVVPYYAYGRTDKKDQPRVPITARLLADMITVAGAHRLMTVDLHSGQIEGFFNIPVDNLTAIHILADYFKDKGLDNPVVVSPDLGSAKRARNFAQLINAPLAIVEKRRMGNDDRSSVLNLIGSVEGKQAILIDDEIDTAGSITQAADTVKKAGATAVYAGCVHAVLSGPAVQRLKDSCIEELVLTDTIPLQATKQLDKIKVISIARLLGEGIMRVHSGASVGAMFPKWK</sequence>
<proteinExistence type="inferred from homology"/>
<dbReference type="GO" id="GO:0000287">
    <property type="term" value="F:magnesium ion binding"/>
    <property type="evidence" value="ECO:0007669"/>
    <property type="project" value="UniProtKB-UniRule"/>
</dbReference>
<dbReference type="HAMAP" id="MF_00583_B">
    <property type="entry name" value="RibP_PPkinase_B"/>
    <property type="match status" value="1"/>
</dbReference>
<keyword evidence="5 12" id="KW-0547">Nucleotide-binding</keyword>
<dbReference type="SMART" id="SM01400">
    <property type="entry name" value="Pribosyltran_N"/>
    <property type="match status" value="1"/>
</dbReference>
<keyword evidence="6 12" id="KW-0418">Kinase</keyword>
<evidence type="ECO:0000313" key="14">
    <source>
        <dbReference type="EMBL" id="NWJ44548.1"/>
    </source>
</evidence>
<dbReference type="GO" id="GO:0004749">
    <property type="term" value="F:ribose phosphate diphosphokinase activity"/>
    <property type="evidence" value="ECO:0007669"/>
    <property type="project" value="UniProtKB-UniRule"/>
</dbReference>
<keyword evidence="8 12" id="KW-0460">Magnesium</keyword>
<dbReference type="InterPro" id="IPR000836">
    <property type="entry name" value="PRTase_dom"/>
</dbReference>
<dbReference type="Pfam" id="PF13793">
    <property type="entry name" value="Pribosyltran_N"/>
    <property type="match status" value="1"/>
</dbReference>
<reference evidence="15" key="2">
    <citation type="journal article" date="2024" name="Nature">
        <title>Anoxygenic phototroph of the Chloroflexota uses a type I reaction centre.</title>
        <authorList>
            <person name="Tsuji J.M."/>
            <person name="Shaw N.A."/>
            <person name="Nagashima S."/>
            <person name="Venkiteswaran J.J."/>
            <person name="Schiff S.L."/>
            <person name="Watanabe T."/>
            <person name="Fukui M."/>
            <person name="Hanada S."/>
            <person name="Tank M."/>
            <person name="Neufeld J.D."/>
        </authorList>
    </citation>
    <scope>NUCLEOTIDE SEQUENCE</scope>
    <source>
        <strain evidence="15">L227-S17</strain>
    </source>
</reference>
<evidence type="ECO:0000259" key="13">
    <source>
        <dbReference type="Pfam" id="PF13793"/>
    </source>
</evidence>
<dbReference type="NCBIfam" id="TIGR01251">
    <property type="entry name" value="ribP_PPkin"/>
    <property type="match status" value="1"/>
</dbReference>
<dbReference type="GO" id="GO:0005737">
    <property type="term" value="C:cytoplasm"/>
    <property type="evidence" value="ECO:0007669"/>
    <property type="project" value="UniProtKB-SubCell"/>
</dbReference>
<dbReference type="GO" id="GO:0002189">
    <property type="term" value="C:ribose phosphate diphosphokinase complex"/>
    <property type="evidence" value="ECO:0007669"/>
    <property type="project" value="TreeGrafter"/>
</dbReference>
<evidence type="ECO:0000313" key="16">
    <source>
        <dbReference type="Proteomes" id="UP000521676"/>
    </source>
</evidence>
<evidence type="ECO:0000256" key="7">
    <source>
        <dbReference type="ARBA" id="ARBA00022840"/>
    </source>
</evidence>
<evidence type="ECO:0000256" key="4">
    <source>
        <dbReference type="ARBA" id="ARBA00022727"/>
    </source>
</evidence>
<dbReference type="GO" id="GO:0005524">
    <property type="term" value="F:ATP binding"/>
    <property type="evidence" value="ECO:0007669"/>
    <property type="project" value="UniProtKB-KW"/>
</dbReference>
<evidence type="ECO:0000256" key="11">
    <source>
        <dbReference type="ARBA" id="ARBA00061444"/>
    </source>
</evidence>
<keyword evidence="17" id="KW-1185">Reference proteome</keyword>
<keyword evidence="4 12" id="KW-0545">Nucleotide biosynthesis</keyword>
<dbReference type="PANTHER" id="PTHR10210">
    <property type="entry name" value="RIBOSE-PHOSPHATE DIPHOSPHOKINASE FAMILY MEMBER"/>
    <property type="match status" value="1"/>
</dbReference>
<dbReference type="InterPro" id="IPR005946">
    <property type="entry name" value="Rib-P_diPkinase"/>
</dbReference>
<feature type="binding site" evidence="12">
    <location>
        <position position="173"/>
    </location>
    <ligand>
        <name>Mg(2+)</name>
        <dbReference type="ChEBI" id="CHEBI:18420"/>
    </ligand>
</feature>
<dbReference type="AlphaFoldDB" id="A0A8T7LRD0"/>
<evidence type="ECO:0000256" key="6">
    <source>
        <dbReference type="ARBA" id="ARBA00022777"/>
    </source>
</evidence>
<dbReference type="NCBIfam" id="NF002320">
    <property type="entry name" value="PRK01259.1"/>
    <property type="match status" value="1"/>
</dbReference>
<dbReference type="Pfam" id="PF14572">
    <property type="entry name" value="Pribosyl_synth"/>
    <property type="match status" value="1"/>
</dbReference>
<evidence type="ECO:0000256" key="12">
    <source>
        <dbReference type="HAMAP-Rule" id="MF_00583"/>
    </source>
</evidence>
<evidence type="ECO:0000256" key="3">
    <source>
        <dbReference type="ARBA" id="ARBA00022723"/>
    </source>
</evidence>
<dbReference type="PANTHER" id="PTHR10210:SF41">
    <property type="entry name" value="RIBOSE-PHOSPHATE PYROPHOSPHOKINASE 1, CHLOROPLASTIC"/>
    <property type="match status" value="1"/>
</dbReference>
<name>A0A8T7LRD0_9CHLR</name>
<evidence type="ECO:0000256" key="5">
    <source>
        <dbReference type="ARBA" id="ARBA00022741"/>
    </source>
</evidence>
<dbReference type="FunFam" id="3.40.50.2020:FF:000001">
    <property type="entry name" value="Ribose-phosphate pyrophosphokinase"/>
    <property type="match status" value="1"/>
</dbReference>
<dbReference type="CDD" id="cd06223">
    <property type="entry name" value="PRTases_typeI"/>
    <property type="match status" value="1"/>
</dbReference>
<evidence type="ECO:0000313" key="17">
    <source>
        <dbReference type="Proteomes" id="UP001431572"/>
    </source>
</evidence>
<feature type="binding site" evidence="12">
    <location>
        <begin position="227"/>
        <end position="231"/>
    </location>
    <ligand>
        <name>D-ribose 5-phosphate</name>
        <dbReference type="ChEBI" id="CHEBI:78346"/>
    </ligand>
</feature>
<feature type="binding site" evidence="12">
    <location>
        <position position="223"/>
    </location>
    <ligand>
        <name>D-ribose 5-phosphate</name>
        <dbReference type="ChEBI" id="CHEBI:78346"/>
    </ligand>
</feature>
<keyword evidence="7 12" id="KW-0067">ATP-binding</keyword>
<dbReference type="GO" id="GO:0016301">
    <property type="term" value="F:kinase activity"/>
    <property type="evidence" value="ECO:0007669"/>
    <property type="project" value="UniProtKB-KW"/>
</dbReference>
<dbReference type="InterPro" id="IPR029057">
    <property type="entry name" value="PRTase-like"/>
</dbReference>
<evidence type="ECO:0000313" key="15">
    <source>
        <dbReference type="EMBL" id="WJW66439.1"/>
    </source>
</evidence>
<comment type="function">
    <text evidence="10 12">Involved in the biosynthesis of the central metabolite phospho-alpha-D-ribosyl-1-pyrophosphate (PRPP) via the transfer of pyrophosphoryl group from ATP to 1-hydroxyl of ribose-5-phosphate (Rib-5-P).</text>
</comment>
<feature type="binding site" evidence="12">
    <location>
        <position position="134"/>
    </location>
    <ligand>
        <name>Mg(2+)</name>
        <dbReference type="ChEBI" id="CHEBI:18420"/>
    </ligand>
</feature>
<dbReference type="EMBL" id="CP128399">
    <property type="protein sequence ID" value="WJW66439.1"/>
    <property type="molecule type" value="Genomic_DNA"/>
</dbReference>
<comment type="pathway">
    <text evidence="1 12">Metabolic intermediate biosynthesis; 5-phospho-alpha-D-ribose 1-diphosphate biosynthesis; 5-phospho-alpha-D-ribose 1-diphosphate from D-ribose 5-phosphate (route I): step 1/1.</text>
</comment>
<feature type="binding site" evidence="12">
    <location>
        <position position="198"/>
    </location>
    <ligand>
        <name>D-ribose 5-phosphate</name>
        <dbReference type="ChEBI" id="CHEBI:78346"/>
    </ligand>
</feature>
<evidence type="ECO:0000256" key="9">
    <source>
        <dbReference type="ARBA" id="ARBA00049535"/>
    </source>
</evidence>
<keyword evidence="2 12" id="KW-0808">Transferase</keyword>
<keyword evidence="12" id="KW-0963">Cytoplasm</keyword>
<dbReference type="InterPro" id="IPR029099">
    <property type="entry name" value="Pribosyltran_N"/>
</dbReference>
<evidence type="ECO:0000256" key="10">
    <source>
        <dbReference type="ARBA" id="ARBA00054914"/>
    </source>
</evidence>
<dbReference type="InterPro" id="IPR037515">
    <property type="entry name" value="Rib-P_diPkinase_bac"/>
</dbReference>
<feature type="active site" evidence="12">
    <location>
        <position position="196"/>
    </location>
</feature>
<dbReference type="Gene3D" id="3.40.50.2020">
    <property type="match status" value="2"/>
</dbReference>
<dbReference type="GO" id="GO:0006015">
    <property type="term" value="P:5-phosphoribose 1-diphosphate biosynthetic process"/>
    <property type="evidence" value="ECO:0007669"/>
    <property type="project" value="UniProtKB-UniRule"/>
</dbReference>
<dbReference type="EMBL" id="JACATZ010000001">
    <property type="protein sequence ID" value="NWJ44548.1"/>
    <property type="molecule type" value="Genomic_DNA"/>
</dbReference>
<dbReference type="SUPFAM" id="SSF53271">
    <property type="entry name" value="PRTase-like"/>
    <property type="match status" value="1"/>
</dbReference>
<comment type="catalytic activity">
    <reaction evidence="9 12">
        <text>D-ribose 5-phosphate + ATP = 5-phospho-alpha-D-ribose 1-diphosphate + AMP + H(+)</text>
        <dbReference type="Rhea" id="RHEA:15609"/>
        <dbReference type="ChEBI" id="CHEBI:15378"/>
        <dbReference type="ChEBI" id="CHEBI:30616"/>
        <dbReference type="ChEBI" id="CHEBI:58017"/>
        <dbReference type="ChEBI" id="CHEBI:78346"/>
        <dbReference type="ChEBI" id="CHEBI:456215"/>
        <dbReference type="EC" id="2.7.6.1"/>
    </reaction>
</comment>
<reference evidence="14 16" key="1">
    <citation type="submission" date="2020-06" db="EMBL/GenBank/DDBJ databases">
        <title>Anoxygenic phototrophic Chloroflexota member uses a Type I reaction center.</title>
        <authorList>
            <person name="Tsuji J.M."/>
            <person name="Shaw N.A."/>
            <person name="Nagashima S."/>
            <person name="Venkiteswaran J."/>
            <person name="Schiff S.L."/>
            <person name="Hanada S."/>
            <person name="Tank M."/>
            <person name="Neufeld J.D."/>
        </authorList>
    </citation>
    <scope>NUCLEOTIDE SEQUENCE [LARGE SCALE GENOMIC DNA]</scope>
    <source>
        <strain evidence="14">L227-S17</strain>
    </source>
</reference>
<protein>
    <recommendedName>
        <fullName evidence="12">Ribose-phosphate pyrophosphokinase</fullName>
        <shortName evidence="12">RPPK</shortName>
        <ecNumber evidence="12">2.7.6.1</ecNumber>
    </recommendedName>
    <alternativeName>
        <fullName evidence="12">5-phospho-D-ribosyl alpha-1-diphosphate synthase</fullName>
    </alternativeName>
    <alternativeName>
        <fullName evidence="12">Phosphoribosyl diphosphate synthase</fullName>
    </alternativeName>
    <alternativeName>
        <fullName evidence="12">Phosphoribosyl pyrophosphate synthase</fullName>
        <shortName evidence="12">P-Rib-PP synthase</shortName>
        <shortName evidence="12">PRPP synthase</shortName>
        <shortName evidence="12">PRPPase</shortName>
    </alternativeName>
</protein>
<comment type="caution">
    <text evidence="12">Lacks conserved residue(s) required for the propagation of feature annotation.</text>
</comment>
<evidence type="ECO:0000256" key="8">
    <source>
        <dbReference type="ARBA" id="ARBA00022842"/>
    </source>
</evidence>